<gene>
    <name evidence="1" type="ORF">Tcan_16885</name>
</gene>
<dbReference type="EMBL" id="JPKZ01002906">
    <property type="protein sequence ID" value="KHN74472.1"/>
    <property type="molecule type" value="Genomic_DNA"/>
</dbReference>
<proteinExistence type="predicted"/>
<evidence type="ECO:0000313" key="2">
    <source>
        <dbReference type="Proteomes" id="UP000031036"/>
    </source>
</evidence>
<organism evidence="1 2">
    <name type="scientific">Toxocara canis</name>
    <name type="common">Canine roundworm</name>
    <dbReference type="NCBI Taxonomy" id="6265"/>
    <lineage>
        <taxon>Eukaryota</taxon>
        <taxon>Metazoa</taxon>
        <taxon>Ecdysozoa</taxon>
        <taxon>Nematoda</taxon>
        <taxon>Chromadorea</taxon>
        <taxon>Rhabditida</taxon>
        <taxon>Spirurina</taxon>
        <taxon>Ascaridomorpha</taxon>
        <taxon>Ascaridoidea</taxon>
        <taxon>Toxocaridae</taxon>
        <taxon>Toxocara</taxon>
    </lineage>
</organism>
<reference evidence="1 2" key="1">
    <citation type="submission" date="2014-11" db="EMBL/GenBank/DDBJ databases">
        <title>Genetic blueprint of the zoonotic pathogen Toxocara canis.</title>
        <authorList>
            <person name="Zhu X.-Q."/>
            <person name="Korhonen P.K."/>
            <person name="Cai H."/>
            <person name="Young N.D."/>
            <person name="Nejsum P."/>
            <person name="von Samson-Himmelstjerna G."/>
            <person name="Boag P.R."/>
            <person name="Tan P."/>
            <person name="Li Q."/>
            <person name="Min J."/>
            <person name="Yang Y."/>
            <person name="Wang X."/>
            <person name="Fang X."/>
            <person name="Hall R.S."/>
            <person name="Hofmann A."/>
            <person name="Sternberg P.W."/>
            <person name="Jex A.R."/>
            <person name="Gasser R.B."/>
        </authorList>
    </citation>
    <scope>NUCLEOTIDE SEQUENCE [LARGE SCALE GENOMIC DNA]</scope>
    <source>
        <strain evidence="1">PN_DK_2014</strain>
    </source>
</reference>
<dbReference type="AlphaFoldDB" id="A0A0B2UZF8"/>
<comment type="caution">
    <text evidence="1">The sequence shown here is derived from an EMBL/GenBank/DDBJ whole genome shotgun (WGS) entry which is preliminary data.</text>
</comment>
<accession>A0A0B2UZF8</accession>
<evidence type="ECO:0000313" key="1">
    <source>
        <dbReference type="EMBL" id="KHN74472.1"/>
    </source>
</evidence>
<name>A0A0B2UZF8_TOXCA</name>
<sequence length="99" mass="11576">MLLVKLQEYGYKPNGNEQLVFVVYGNEEGTIVEDNKSIWEAIDERSCYDSPDFVKIETRKINSKCDAECEEETNKVTNKFAIKVAKFQIEKSVDFWRQN</sequence>
<keyword evidence="2" id="KW-1185">Reference proteome</keyword>
<dbReference type="Proteomes" id="UP000031036">
    <property type="component" value="Unassembled WGS sequence"/>
</dbReference>
<protein>
    <submittedName>
        <fullName evidence="1">Uncharacterized protein</fullName>
    </submittedName>
</protein>